<sequence length="250" mass="27854">MGIIKGGIEFTGPVGNLVAYKRNGKIVVQTKGGATKKKIYTDPAMAGTKNNSFAFRNAVTVGVNLRKGIDFSNCAPMSIHSKLQGFLFGKVVRNDTVNPPGEWRVLRTNLPVLNTFRFNDLIPSAIEYDMLNAVWSKTETGIRMKLEIPNFDSLKSNFNGFKIWGGVRLISLIERNIFDSCDVISDLYEAGSTGEVVFDFPELKMTDAHGELHNEEDVAVVYHWGFSTFIDGYVLYNKAMNGVFMRVGDF</sequence>
<protein>
    <submittedName>
        <fullName evidence="1">Uncharacterized protein</fullName>
    </submittedName>
</protein>
<keyword evidence="2" id="KW-1185">Reference proteome</keyword>
<name>A0A7K3WQS8_9FLAO</name>
<dbReference type="EMBL" id="JAAGVY010000019">
    <property type="protein sequence ID" value="NEN24027.1"/>
    <property type="molecule type" value="Genomic_DNA"/>
</dbReference>
<proteinExistence type="predicted"/>
<evidence type="ECO:0000313" key="1">
    <source>
        <dbReference type="EMBL" id="NEN24027.1"/>
    </source>
</evidence>
<dbReference type="Proteomes" id="UP000486602">
    <property type="component" value="Unassembled WGS sequence"/>
</dbReference>
<reference evidence="1 2" key="1">
    <citation type="submission" date="2020-02" db="EMBL/GenBank/DDBJ databases">
        <title>Out from the shadows clarifying the taxonomy of the family Cryomorphaceae and related taxa by utilizing the GTDB taxonomic framework.</title>
        <authorList>
            <person name="Bowman J.P."/>
        </authorList>
    </citation>
    <scope>NUCLEOTIDE SEQUENCE [LARGE SCALE GENOMIC DNA]</scope>
    <source>
        <strain evidence="1 2">QSSC 1-22</strain>
    </source>
</reference>
<dbReference type="AlphaFoldDB" id="A0A7K3WQS8"/>
<accession>A0A7K3WQS8</accession>
<evidence type="ECO:0000313" key="2">
    <source>
        <dbReference type="Proteomes" id="UP000486602"/>
    </source>
</evidence>
<gene>
    <name evidence="1" type="ORF">G3O08_11005</name>
</gene>
<dbReference type="RefSeq" id="WP_163285423.1">
    <property type="nucleotide sequence ID" value="NZ_JAAGVY010000019.1"/>
</dbReference>
<organism evidence="1 2">
    <name type="scientific">Cryomorpha ignava</name>
    <dbReference type="NCBI Taxonomy" id="101383"/>
    <lineage>
        <taxon>Bacteria</taxon>
        <taxon>Pseudomonadati</taxon>
        <taxon>Bacteroidota</taxon>
        <taxon>Flavobacteriia</taxon>
        <taxon>Flavobacteriales</taxon>
        <taxon>Cryomorphaceae</taxon>
        <taxon>Cryomorpha</taxon>
    </lineage>
</organism>
<comment type="caution">
    <text evidence="1">The sequence shown here is derived from an EMBL/GenBank/DDBJ whole genome shotgun (WGS) entry which is preliminary data.</text>
</comment>